<dbReference type="EMBL" id="JBHSUS010000001">
    <property type="protein sequence ID" value="MFC6440993.1"/>
    <property type="molecule type" value="Genomic_DNA"/>
</dbReference>
<proteinExistence type="predicted"/>
<evidence type="ECO:0000256" key="5">
    <source>
        <dbReference type="ARBA" id="ARBA00037357"/>
    </source>
</evidence>
<keyword evidence="1" id="KW-0678">Repressor</keyword>
<dbReference type="InterPro" id="IPR008920">
    <property type="entry name" value="TF_FadR/GntR_C"/>
</dbReference>
<evidence type="ECO:0000259" key="7">
    <source>
        <dbReference type="PROSITE" id="PS50949"/>
    </source>
</evidence>
<dbReference type="PANTHER" id="PTHR43537:SF34">
    <property type="entry name" value="PYRUVATE DEHYDROGENASE COMPLEX REPRESSOR"/>
    <property type="match status" value="1"/>
</dbReference>
<dbReference type="Pfam" id="PF07729">
    <property type="entry name" value="FCD"/>
    <property type="match status" value="1"/>
</dbReference>
<evidence type="ECO:0000256" key="2">
    <source>
        <dbReference type="ARBA" id="ARBA00023015"/>
    </source>
</evidence>
<feature type="domain" description="HTH gntR-type" evidence="7">
    <location>
        <begin position="8"/>
        <end position="76"/>
    </location>
</feature>
<dbReference type="SUPFAM" id="SSF46785">
    <property type="entry name" value="Winged helix' DNA-binding domain"/>
    <property type="match status" value="1"/>
</dbReference>
<organism evidence="8 9">
    <name type="scientific">Pseudobowmanella zhangzhouensis</name>
    <dbReference type="NCBI Taxonomy" id="1537679"/>
    <lineage>
        <taxon>Bacteria</taxon>
        <taxon>Pseudomonadati</taxon>
        <taxon>Pseudomonadota</taxon>
        <taxon>Gammaproteobacteria</taxon>
        <taxon>Alteromonadales</taxon>
        <taxon>Alteromonadaceae</taxon>
    </lineage>
</organism>
<dbReference type="PRINTS" id="PR00035">
    <property type="entry name" value="HTHGNTR"/>
</dbReference>
<comment type="function">
    <text evidence="5">Transcriptional repressor for the pyruvate dehydrogenase complex genes aceEF and lpd.</text>
</comment>
<dbReference type="Gene3D" id="1.20.120.530">
    <property type="entry name" value="GntR ligand-binding domain-like"/>
    <property type="match status" value="1"/>
</dbReference>
<dbReference type="SUPFAM" id="SSF48008">
    <property type="entry name" value="GntR ligand-binding domain-like"/>
    <property type="match status" value="1"/>
</dbReference>
<dbReference type="RefSeq" id="WP_131258668.1">
    <property type="nucleotide sequence ID" value="NZ_JBHSUS010000001.1"/>
</dbReference>
<dbReference type="PANTHER" id="PTHR43537">
    <property type="entry name" value="TRANSCRIPTIONAL REGULATOR, GNTR FAMILY"/>
    <property type="match status" value="1"/>
</dbReference>
<accession>A0ABW1XM68</accession>
<keyword evidence="2" id="KW-0805">Transcription regulation</keyword>
<evidence type="ECO:0000313" key="8">
    <source>
        <dbReference type="EMBL" id="MFC6440993.1"/>
    </source>
</evidence>
<dbReference type="Pfam" id="PF00392">
    <property type="entry name" value="GntR"/>
    <property type="match status" value="1"/>
</dbReference>
<dbReference type="Gene3D" id="1.10.10.10">
    <property type="entry name" value="Winged helix-like DNA-binding domain superfamily/Winged helix DNA-binding domain"/>
    <property type="match status" value="1"/>
</dbReference>
<keyword evidence="3" id="KW-0238">DNA-binding</keyword>
<comment type="caution">
    <text evidence="8">The sequence shown here is derived from an EMBL/GenBank/DDBJ whole genome shotgun (WGS) entry which is preliminary data.</text>
</comment>
<gene>
    <name evidence="8" type="ORF">ACFP85_12630</name>
</gene>
<keyword evidence="9" id="KW-1185">Reference proteome</keyword>
<evidence type="ECO:0000256" key="4">
    <source>
        <dbReference type="ARBA" id="ARBA00023163"/>
    </source>
</evidence>
<dbReference type="InterPro" id="IPR000524">
    <property type="entry name" value="Tscrpt_reg_HTH_GntR"/>
</dbReference>
<reference evidence="9" key="1">
    <citation type="journal article" date="2019" name="Int. J. Syst. Evol. Microbiol.">
        <title>The Global Catalogue of Microorganisms (GCM) 10K type strain sequencing project: providing services to taxonomists for standard genome sequencing and annotation.</title>
        <authorList>
            <consortium name="The Broad Institute Genomics Platform"/>
            <consortium name="The Broad Institute Genome Sequencing Center for Infectious Disease"/>
            <person name="Wu L."/>
            <person name="Ma J."/>
        </authorList>
    </citation>
    <scope>NUCLEOTIDE SEQUENCE [LARGE SCALE GENOMIC DNA]</scope>
    <source>
        <strain evidence="9">CGMCC 1.16031</strain>
    </source>
</reference>
<evidence type="ECO:0000313" key="9">
    <source>
        <dbReference type="Proteomes" id="UP001596364"/>
    </source>
</evidence>
<protein>
    <recommendedName>
        <fullName evidence="6">Pyruvate dehydrogenase complex repressor</fullName>
    </recommendedName>
</protein>
<evidence type="ECO:0000256" key="1">
    <source>
        <dbReference type="ARBA" id="ARBA00022491"/>
    </source>
</evidence>
<dbReference type="InterPro" id="IPR036390">
    <property type="entry name" value="WH_DNA-bd_sf"/>
</dbReference>
<dbReference type="Proteomes" id="UP001596364">
    <property type="component" value="Unassembled WGS sequence"/>
</dbReference>
<dbReference type="InterPro" id="IPR036388">
    <property type="entry name" value="WH-like_DNA-bd_sf"/>
</dbReference>
<dbReference type="CDD" id="cd07377">
    <property type="entry name" value="WHTH_GntR"/>
    <property type="match status" value="1"/>
</dbReference>
<dbReference type="SMART" id="SM00345">
    <property type="entry name" value="HTH_GNTR"/>
    <property type="match status" value="1"/>
</dbReference>
<dbReference type="PROSITE" id="PS50949">
    <property type="entry name" value="HTH_GNTR"/>
    <property type="match status" value="1"/>
</dbReference>
<evidence type="ECO:0000256" key="3">
    <source>
        <dbReference type="ARBA" id="ARBA00023125"/>
    </source>
</evidence>
<dbReference type="SMART" id="SM00895">
    <property type="entry name" value="FCD"/>
    <property type="match status" value="1"/>
</dbReference>
<keyword evidence="4" id="KW-0804">Transcription</keyword>
<dbReference type="InterPro" id="IPR011711">
    <property type="entry name" value="GntR_C"/>
</dbReference>
<name>A0ABW1XM68_9ALTE</name>
<sequence>MANLIKPQKLSDVILQKLEEMLAAGTWRAGQKLPSERELAVRFDVSRPSVREAIQKLEAKGMVVRRQGGGTYVQESQTSPDSPLLPLLNMDPETQFDLLEFRHTLEGMAAYYAALRAEKSEIDAIEHAFDQMQLAREKDYCAQARALADFYMRLAEAAHNQVLLGVFKSLKAALQDNIERNLRMLEAEPASQARIGSQRKQILLAVKQGDPEAAREASNAHLAFIEQTLLDINRQDSRMQRALRRIEV</sequence>
<evidence type="ECO:0000256" key="6">
    <source>
        <dbReference type="ARBA" id="ARBA00039592"/>
    </source>
</evidence>